<organism evidence="1 2">
    <name type="scientific">Phaeodactylum tricornutum (strain CCAP 1055/1)</name>
    <dbReference type="NCBI Taxonomy" id="556484"/>
    <lineage>
        <taxon>Eukaryota</taxon>
        <taxon>Sar</taxon>
        <taxon>Stramenopiles</taxon>
        <taxon>Ochrophyta</taxon>
        <taxon>Bacillariophyta</taxon>
        <taxon>Bacillariophyceae</taxon>
        <taxon>Bacillariophycidae</taxon>
        <taxon>Naviculales</taxon>
        <taxon>Phaeodactylaceae</taxon>
        <taxon>Phaeodactylum</taxon>
    </lineage>
</organism>
<dbReference type="EMBL" id="CM000619">
    <property type="protein sequence ID" value="EEC45506.1"/>
    <property type="molecule type" value="Genomic_DNA"/>
</dbReference>
<dbReference type="GeneID" id="7203787"/>
<sequence>MCNAKSAMNNILHGPASEALERTTKRRRIGSQNQSMPPAADPFSSEDLFQSVTSASDEGFPSIGWNFDDDETDLEPFMATTGDNFRHRIKGTKRERGGLLRCKSFRQGLSGIALEEHFCSTSKSLETCDTLQVCNERESSLCVTKNLPHVPFGSALHGHRFRDLSATSLIRKEGPKPHALCPLA</sequence>
<dbReference type="KEGG" id="pti:PHATRDRAFT_48314"/>
<dbReference type="Proteomes" id="UP000000759">
    <property type="component" value="Chromosome 17"/>
</dbReference>
<dbReference type="HOGENOM" id="CLU_1470944_0_0_1"/>
<dbReference type="AlphaFoldDB" id="B7G6Q1"/>
<name>B7G6Q1_PHATC</name>
<reference evidence="2" key="2">
    <citation type="submission" date="2008-08" db="EMBL/GenBank/DDBJ databases">
        <authorList>
            <consortium name="Diatom Consortium"/>
            <person name="Grigoriev I."/>
            <person name="Grimwood J."/>
            <person name="Kuo A."/>
            <person name="Otillar R.P."/>
            <person name="Salamov A."/>
            <person name="Detter J.C."/>
            <person name="Lindquist E."/>
            <person name="Shapiro H."/>
            <person name="Lucas S."/>
            <person name="Glavina del Rio T."/>
            <person name="Pitluck S."/>
            <person name="Rokhsar D."/>
            <person name="Bowler C."/>
        </authorList>
    </citation>
    <scope>GENOME REANNOTATION</scope>
    <source>
        <strain evidence="2">CCAP 1055/1</strain>
    </source>
</reference>
<keyword evidence="2" id="KW-1185">Reference proteome</keyword>
<gene>
    <name evidence="1" type="ORF">PHATRDRAFT_48314</name>
</gene>
<reference evidence="1 2" key="1">
    <citation type="journal article" date="2008" name="Nature">
        <title>The Phaeodactylum genome reveals the evolutionary history of diatom genomes.</title>
        <authorList>
            <person name="Bowler C."/>
            <person name="Allen A.E."/>
            <person name="Badger J.H."/>
            <person name="Grimwood J."/>
            <person name="Jabbari K."/>
            <person name="Kuo A."/>
            <person name="Maheswari U."/>
            <person name="Martens C."/>
            <person name="Maumus F."/>
            <person name="Otillar R.P."/>
            <person name="Rayko E."/>
            <person name="Salamov A."/>
            <person name="Vandepoele K."/>
            <person name="Beszteri B."/>
            <person name="Gruber A."/>
            <person name="Heijde M."/>
            <person name="Katinka M."/>
            <person name="Mock T."/>
            <person name="Valentin K."/>
            <person name="Verret F."/>
            <person name="Berges J.A."/>
            <person name="Brownlee C."/>
            <person name="Cadoret J.P."/>
            <person name="Chiovitti A."/>
            <person name="Choi C.J."/>
            <person name="Coesel S."/>
            <person name="De Martino A."/>
            <person name="Detter J.C."/>
            <person name="Durkin C."/>
            <person name="Falciatore A."/>
            <person name="Fournet J."/>
            <person name="Haruta M."/>
            <person name="Huysman M.J."/>
            <person name="Jenkins B.D."/>
            <person name="Jiroutova K."/>
            <person name="Jorgensen R.E."/>
            <person name="Joubert Y."/>
            <person name="Kaplan A."/>
            <person name="Kroger N."/>
            <person name="Kroth P.G."/>
            <person name="La Roche J."/>
            <person name="Lindquist E."/>
            <person name="Lommer M."/>
            <person name="Martin-Jezequel V."/>
            <person name="Lopez P.J."/>
            <person name="Lucas S."/>
            <person name="Mangogna M."/>
            <person name="McGinnis K."/>
            <person name="Medlin L.K."/>
            <person name="Montsant A."/>
            <person name="Oudot-Le Secq M.P."/>
            <person name="Napoli C."/>
            <person name="Obornik M."/>
            <person name="Parker M.S."/>
            <person name="Petit J.L."/>
            <person name="Porcel B.M."/>
            <person name="Poulsen N."/>
            <person name="Robison M."/>
            <person name="Rychlewski L."/>
            <person name="Rynearson T.A."/>
            <person name="Schmutz J."/>
            <person name="Shapiro H."/>
            <person name="Siaut M."/>
            <person name="Stanley M."/>
            <person name="Sussman M.R."/>
            <person name="Taylor A.R."/>
            <person name="Vardi A."/>
            <person name="von Dassow P."/>
            <person name="Vyverman W."/>
            <person name="Willis A."/>
            <person name="Wyrwicz L.S."/>
            <person name="Rokhsar D.S."/>
            <person name="Weissenbach J."/>
            <person name="Armbrust E.V."/>
            <person name="Green B.R."/>
            <person name="Van de Peer Y."/>
            <person name="Grigoriev I.V."/>
        </authorList>
    </citation>
    <scope>NUCLEOTIDE SEQUENCE [LARGE SCALE GENOMIC DNA]</scope>
    <source>
        <strain evidence="1 2">CCAP 1055/1</strain>
    </source>
</reference>
<dbReference type="RefSeq" id="XP_002182770.1">
    <property type="nucleotide sequence ID" value="XM_002182734.1"/>
</dbReference>
<proteinExistence type="predicted"/>
<protein>
    <submittedName>
        <fullName evidence="1">Uncharacterized protein</fullName>
    </submittedName>
</protein>
<evidence type="ECO:0000313" key="2">
    <source>
        <dbReference type="Proteomes" id="UP000000759"/>
    </source>
</evidence>
<dbReference type="PaxDb" id="2850-Phatr48314"/>
<evidence type="ECO:0000313" key="1">
    <source>
        <dbReference type="EMBL" id="EEC45506.1"/>
    </source>
</evidence>
<dbReference type="InParanoid" id="B7G6Q1"/>
<accession>B7G6Q1</accession>